<feature type="transmembrane region" description="Helical" evidence="1">
    <location>
        <begin position="58"/>
        <end position="76"/>
    </location>
</feature>
<protein>
    <recommendedName>
        <fullName evidence="4">Transmembrane protein</fullName>
    </recommendedName>
</protein>
<feature type="transmembrane region" description="Helical" evidence="1">
    <location>
        <begin position="34"/>
        <end position="51"/>
    </location>
</feature>
<organism evidence="2 3">
    <name type="scientific">Crenobacter oryzisoli</name>
    <dbReference type="NCBI Taxonomy" id="3056844"/>
    <lineage>
        <taxon>Bacteria</taxon>
        <taxon>Pseudomonadati</taxon>
        <taxon>Pseudomonadota</taxon>
        <taxon>Betaproteobacteria</taxon>
        <taxon>Neisseriales</taxon>
        <taxon>Neisseriaceae</taxon>
        <taxon>Crenobacter</taxon>
    </lineage>
</organism>
<proteinExistence type="predicted"/>
<keyword evidence="1" id="KW-0472">Membrane</keyword>
<sequence length="218" mass="24042">MNFKVLLVALLFGAYLLVSHWVLADPVQHAQLGVALALAPPLIALVLFCLASGWHRLIAPLMAGVVVLIWQTSAWLSTHFSWLYFLQDAGTQLCLALMFGRTLLAGQRPLCGQIAALIHGGLDAALARYTRRATKAWTGFFLAMFTVSSLLFLFAPLTAWSAFSNLLVLPLTGLMFVAEYAVRLHCLPQRRSEMRFTDTFRAYSALQRSPAGDTTGER</sequence>
<keyword evidence="1" id="KW-0812">Transmembrane</keyword>
<keyword evidence="3" id="KW-1185">Reference proteome</keyword>
<evidence type="ECO:0000256" key="1">
    <source>
        <dbReference type="SAM" id="Phobius"/>
    </source>
</evidence>
<keyword evidence="1" id="KW-1133">Transmembrane helix</keyword>
<feature type="transmembrane region" description="Helical" evidence="1">
    <location>
        <begin position="136"/>
        <end position="157"/>
    </location>
</feature>
<name>A0ABT7XIY6_9NEIS</name>
<accession>A0ABT7XIY6</accession>
<gene>
    <name evidence="2" type="ORF">QU481_02405</name>
</gene>
<evidence type="ECO:0000313" key="3">
    <source>
        <dbReference type="Proteomes" id="UP001168540"/>
    </source>
</evidence>
<evidence type="ECO:0008006" key="4">
    <source>
        <dbReference type="Google" id="ProtNLM"/>
    </source>
</evidence>
<reference evidence="2" key="1">
    <citation type="submission" date="2023-06" db="EMBL/GenBank/DDBJ databases">
        <authorList>
            <person name="Zhang S."/>
        </authorList>
    </citation>
    <scope>NUCLEOTIDE SEQUENCE</scope>
    <source>
        <strain evidence="2">SG2303</strain>
    </source>
</reference>
<comment type="caution">
    <text evidence="2">The sequence shown here is derived from an EMBL/GenBank/DDBJ whole genome shotgun (WGS) entry which is preliminary data.</text>
</comment>
<feature type="transmembrane region" description="Helical" evidence="1">
    <location>
        <begin position="82"/>
        <end position="100"/>
    </location>
</feature>
<feature type="transmembrane region" description="Helical" evidence="1">
    <location>
        <begin position="163"/>
        <end position="182"/>
    </location>
</feature>
<dbReference type="RefSeq" id="WP_289828285.1">
    <property type="nucleotide sequence ID" value="NZ_JAUEDK010000003.1"/>
</dbReference>
<evidence type="ECO:0000313" key="2">
    <source>
        <dbReference type="EMBL" id="MDN0073746.1"/>
    </source>
</evidence>
<dbReference type="EMBL" id="JAUEDK010000003">
    <property type="protein sequence ID" value="MDN0073746.1"/>
    <property type="molecule type" value="Genomic_DNA"/>
</dbReference>
<dbReference type="Proteomes" id="UP001168540">
    <property type="component" value="Unassembled WGS sequence"/>
</dbReference>